<dbReference type="Proteomes" id="UP000435112">
    <property type="component" value="Unassembled WGS sequence"/>
</dbReference>
<dbReference type="AlphaFoldDB" id="A0A6A3NGE0"/>
<feature type="chain" id="PRO_5036165321" description="Secreted protein" evidence="1">
    <location>
        <begin position="28"/>
        <end position="107"/>
    </location>
</feature>
<dbReference type="EMBL" id="QXFV01000140">
    <property type="protein sequence ID" value="KAE9048843.1"/>
    <property type="molecule type" value="Genomic_DNA"/>
</dbReference>
<name>A0A6A3NGE0_9STRA</name>
<keyword evidence="6" id="KW-1185">Reference proteome</keyword>
<evidence type="ECO:0000313" key="2">
    <source>
        <dbReference type="EMBL" id="KAE9042397.1"/>
    </source>
</evidence>
<evidence type="ECO:0000256" key="1">
    <source>
        <dbReference type="SAM" id="SignalP"/>
    </source>
</evidence>
<protein>
    <recommendedName>
        <fullName evidence="8">Secreted protein</fullName>
    </recommendedName>
</protein>
<feature type="signal peptide" evidence="1">
    <location>
        <begin position="1"/>
        <end position="27"/>
    </location>
</feature>
<dbReference type="Proteomes" id="UP000434957">
    <property type="component" value="Unassembled WGS sequence"/>
</dbReference>
<evidence type="ECO:0000313" key="3">
    <source>
        <dbReference type="EMBL" id="KAE9048843.1"/>
    </source>
</evidence>
<evidence type="ECO:0008006" key="8">
    <source>
        <dbReference type="Google" id="ProtNLM"/>
    </source>
</evidence>
<evidence type="ECO:0000313" key="5">
    <source>
        <dbReference type="Proteomes" id="UP000429607"/>
    </source>
</evidence>
<comment type="caution">
    <text evidence="2">The sequence shown here is derived from an EMBL/GenBank/DDBJ whole genome shotgun (WGS) entry which is preliminary data.</text>
</comment>
<accession>A0A6A3NGE0</accession>
<evidence type="ECO:0000313" key="4">
    <source>
        <dbReference type="EMBL" id="KAE9353350.1"/>
    </source>
</evidence>
<dbReference type="EMBL" id="QXFU01000148">
    <property type="protein sequence ID" value="KAE9042397.1"/>
    <property type="molecule type" value="Genomic_DNA"/>
</dbReference>
<organism evidence="2 7">
    <name type="scientific">Phytophthora rubi</name>
    <dbReference type="NCBI Taxonomy" id="129364"/>
    <lineage>
        <taxon>Eukaryota</taxon>
        <taxon>Sar</taxon>
        <taxon>Stramenopiles</taxon>
        <taxon>Oomycota</taxon>
        <taxon>Peronosporomycetes</taxon>
        <taxon>Peronosporales</taxon>
        <taxon>Peronosporaceae</taxon>
        <taxon>Phytophthora</taxon>
    </lineage>
</organism>
<gene>
    <name evidence="3" type="ORF">PR001_g3659</name>
    <name evidence="2" type="ORF">PR002_g3927</name>
    <name evidence="4" type="ORF">PR003_g3906</name>
</gene>
<dbReference type="Proteomes" id="UP000429607">
    <property type="component" value="Unassembled WGS sequence"/>
</dbReference>
<sequence length="107" mass="11979">MTDTRTRRLSHVALHVLAALTSPICTCIYSTTCSCASLHGQHQHVLYEFICMDTTQYKCSNALTWESNKCLSYYLLAALNFSAQEATMSTLNLRVMAFSADPVKHPE</sequence>
<keyword evidence="1" id="KW-0732">Signal</keyword>
<proteinExistence type="predicted"/>
<reference evidence="5 7" key="1">
    <citation type="submission" date="2018-09" db="EMBL/GenBank/DDBJ databases">
        <title>Genomic investigation of the strawberry pathogen Phytophthora fragariae indicates pathogenicity is determined by transcriptional variation in three key races.</title>
        <authorList>
            <person name="Adams T.M."/>
            <person name="Armitage A.D."/>
            <person name="Sobczyk M.K."/>
            <person name="Bates H.J."/>
            <person name="Dunwell J.M."/>
            <person name="Nellist C.F."/>
            <person name="Harrison R.J."/>
        </authorList>
    </citation>
    <scope>NUCLEOTIDE SEQUENCE [LARGE SCALE GENOMIC DNA]</scope>
    <source>
        <strain evidence="3 5">SCRP249</strain>
        <strain evidence="2 7">SCRP324</strain>
        <strain evidence="4 6">SCRP333</strain>
    </source>
</reference>
<evidence type="ECO:0000313" key="7">
    <source>
        <dbReference type="Proteomes" id="UP000435112"/>
    </source>
</evidence>
<dbReference type="PROSITE" id="PS51257">
    <property type="entry name" value="PROKAR_LIPOPROTEIN"/>
    <property type="match status" value="1"/>
</dbReference>
<evidence type="ECO:0000313" key="6">
    <source>
        <dbReference type="Proteomes" id="UP000434957"/>
    </source>
</evidence>
<dbReference type="EMBL" id="QXFT01000142">
    <property type="protein sequence ID" value="KAE9353350.1"/>
    <property type="molecule type" value="Genomic_DNA"/>
</dbReference>